<feature type="transmembrane region" description="Helical" evidence="1">
    <location>
        <begin position="259"/>
        <end position="284"/>
    </location>
</feature>
<dbReference type="PROSITE" id="PS50846">
    <property type="entry name" value="HMA_2"/>
    <property type="match status" value="1"/>
</dbReference>
<dbReference type="Pfam" id="PF00403">
    <property type="entry name" value="HMA"/>
    <property type="match status" value="1"/>
</dbReference>
<comment type="caution">
    <text evidence="3">The sequence shown here is derived from an EMBL/GenBank/DDBJ whole genome shotgun (WGS) entry which is preliminary data.</text>
</comment>
<feature type="domain" description="HMA" evidence="2">
    <location>
        <begin position="84"/>
        <end position="150"/>
    </location>
</feature>
<dbReference type="Gene3D" id="3.30.70.100">
    <property type="match status" value="1"/>
</dbReference>
<dbReference type="Gene3D" id="2.60.40.420">
    <property type="entry name" value="Cupredoxins - blue copper proteins"/>
    <property type="match status" value="1"/>
</dbReference>
<feature type="transmembrane region" description="Helical" evidence="1">
    <location>
        <begin position="343"/>
        <end position="364"/>
    </location>
</feature>
<dbReference type="InterPro" id="IPR036163">
    <property type="entry name" value="HMA_dom_sf"/>
</dbReference>
<evidence type="ECO:0000256" key="1">
    <source>
        <dbReference type="SAM" id="Phobius"/>
    </source>
</evidence>
<dbReference type="InterPro" id="IPR028096">
    <property type="entry name" value="EfeO_Cupredoxin"/>
</dbReference>
<keyword evidence="1" id="KW-0812">Transmembrane</keyword>
<name>A0A1J4TAF9_9BACT</name>
<protein>
    <recommendedName>
        <fullName evidence="2">HMA domain-containing protein</fullName>
    </recommendedName>
</protein>
<accession>A0A1J4TAF9</accession>
<dbReference type="InterPro" id="IPR006121">
    <property type="entry name" value="HMA_dom"/>
</dbReference>
<keyword evidence="1" id="KW-1133">Transmembrane helix</keyword>
<feature type="transmembrane region" description="Helical" evidence="1">
    <location>
        <begin position="215"/>
        <end position="238"/>
    </location>
</feature>
<gene>
    <name evidence="3" type="ORF">AUJ27_01690</name>
</gene>
<evidence type="ECO:0000313" key="4">
    <source>
        <dbReference type="Proteomes" id="UP000183192"/>
    </source>
</evidence>
<dbReference type="Pfam" id="PF13386">
    <property type="entry name" value="DsbD_2"/>
    <property type="match status" value="1"/>
</dbReference>
<reference evidence="3 4" key="1">
    <citation type="journal article" date="2016" name="Environ. Microbiol.">
        <title>Genomic resolution of a cold subsurface aquifer community provides metabolic insights for novel microbes adapted to high CO concentrations.</title>
        <authorList>
            <person name="Probst A.J."/>
            <person name="Castelle C.J."/>
            <person name="Singh A."/>
            <person name="Brown C.T."/>
            <person name="Anantharaman K."/>
            <person name="Sharon I."/>
            <person name="Hug L.A."/>
            <person name="Burstein D."/>
            <person name="Emerson J.B."/>
            <person name="Thomas B.C."/>
            <person name="Banfield J.F."/>
        </authorList>
    </citation>
    <scope>NUCLEOTIDE SEQUENCE [LARGE SCALE GENOMIC DNA]</scope>
    <source>
        <strain evidence="3">CG1_02_37_44</strain>
    </source>
</reference>
<dbReference type="PANTHER" id="PTHR42208">
    <property type="entry name" value="HEAVY METAL TRANSPORTER-RELATED"/>
    <property type="match status" value="1"/>
</dbReference>
<dbReference type="InterPro" id="IPR039447">
    <property type="entry name" value="UreH-like_TM_dom"/>
</dbReference>
<dbReference type="SUPFAM" id="SSF49503">
    <property type="entry name" value="Cupredoxins"/>
    <property type="match status" value="1"/>
</dbReference>
<feature type="transmembrane region" description="Helical" evidence="1">
    <location>
        <begin position="290"/>
        <end position="312"/>
    </location>
</feature>
<dbReference type="Proteomes" id="UP000183192">
    <property type="component" value="Unassembled WGS sequence"/>
</dbReference>
<keyword evidence="1" id="KW-0472">Membrane</keyword>
<proteinExistence type="predicted"/>
<dbReference type="Pfam" id="PF13473">
    <property type="entry name" value="Cupredoxin_1"/>
    <property type="match status" value="1"/>
</dbReference>
<feature type="transmembrane region" description="Helical" evidence="1">
    <location>
        <begin position="408"/>
        <end position="425"/>
    </location>
</feature>
<dbReference type="AlphaFoldDB" id="A0A1J4TAF9"/>
<dbReference type="STRING" id="1805146.AUJ27_01690"/>
<dbReference type="InterPro" id="IPR008972">
    <property type="entry name" value="Cupredoxin"/>
</dbReference>
<evidence type="ECO:0000313" key="3">
    <source>
        <dbReference type="EMBL" id="OIO07883.1"/>
    </source>
</evidence>
<feature type="transmembrane region" description="Helical" evidence="1">
    <location>
        <begin position="370"/>
        <end position="396"/>
    </location>
</feature>
<dbReference type="CDD" id="cd00371">
    <property type="entry name" value="HMA"/>
    <property type="match status" value="1"/>
</dbReference>
<dbReference type="GO" id="GO:0046872">
    <property type="term" value="F:metal ion binding"/>
    <property type="evidence" value="ECO:0007669"/>
    <property type="project" value="InterPro"/>
</dbReference>
<sequence length="559" mass="61127">MINIANYKISERISDDKKYQLEAEMGVFAGVKDVIINSRKDNIEIKFNAKKISKDKLKGKLIGLGLKLIDADLSKNENKENKIQGKIFTVKGMHCASCEILIENKLLKNPAIKSVEASAPKGSVVVEYIGKAPSIENLNNKFKNDGYIFNEEKNADLRSKKIENKSDMIINHRKLNNYFIVAGFSIIFIALFLFLNKSGLAALVSVNSATALPVFILFGLLAGFSSCSALVGGIILAMSKQWSDLYSTNNSIIKKFEPYLLFNAGRLISYGLLGALLGVIGSFFQISLTFTSYLVIIISVIMLFLGLQMLGVKRFQKFQFTMPKFITRYVADEKNFNGKYMPAIMGAATFILPCGFTITAQGLALISGSAIQAGLIMFFFALGTLPALLIIGLSSVKFTNQPHLADRFLKIAGIIVLFFAIFNINSQLNALGLKSLDDINFNKIQKTKALADGFPPIVDGKQIVKMDASSSGYSPNKLKVQAGIPVRWEITDRGTSGCTNAVISRGLFDGQIDLTPGKTSIKEFIPPKAGSYKFSCWMGMVSGIMDVVDANNNNGTVAN</sequence>
<dbReference type="SUPFAM" id="SSF55008">
    <property type="entry name" value="HMA, heavy metal-associated domain"/>
    <property type="match status" value="1"/>
</dbReference>
<dbReference type="PANTHER" id="PTHR42208:SF1">
    <property type="entry name" value="HEAVY METAL TRANSPORTER"/>
    <property type="match status" value="1"/>
</dbReference>
<feature type="transmembrane region" description="Helical" evidence="1">
    <location>
        <begin position="175"/>
        <end position="195"/>
    </location>
</feature>
<evidence type="ECO:0000259" key="2">
    <source>
        <dbReference type="PROSITE" id="PS50846"/>
    </source>
</evidence>
<dbReference type="EMBL" id="MNUU01000030">
    <property type="protein sequence ID" value="OIO07883.1"/>
    <property type="molecule type" value="Genomic_DNA"/>
</dbReference>
<organism evidence="3 4">
    <name type="scientific">Candidatus Falkowbacteria bacterium CG1_02_37_44</name>
    <dbReference type="NCBI Taxonomy" id="1805146"/>
    <lineage>
        <taxon>Bacteria</taxon>
        <taxon>Candidatus Falkowiibacteriota</taxon>
    </lineage>
</organism>